<feature type="transmembrane region" description="Helical" evidence="1">
    <location>
        <begin position="181"/>
        <end position="198"/>
    </location>
</feature>
<dbReference type="EMBL" id="AQHY01000008">
    <property type="protein sequence ID" value="EOA57673.1"/>
    <property type="molecule type" value="Genomic_DNA"/>
</dbReference>
<feature type="transmembrane region" description="Helical" evidence="1">
    <location>
        <begin position="154"/>
        <end position="174"/>
    </location>
</feature>
<gene>
    <name evidence="2" type="ORF">HMPREF1534_00736</name>
</gene>
<feature type="transmembrane region" description="Helical" evidence="1">
    <location>
        <begin position="130"/>
        <end position="148"/>
    </location>
</feature>
<evidence type="ECO:0000313" key="2">
    <source>
        <dbReference type="EMBL" id="EOA57673.1"/>
    </source>
</evidence>
<sequence length="203" mass="23403">MDAVADEINNSILRAGHVTFGLSASLNGSGTAIDFNWLKENIRKLSDEDDEKTIESLLLRERIYVEYLNQTRVYALKDGGKKRFYAQRNSWIKAQYYSLFTNIGNLPHAIFSGNFDYADRILQWFIFPRTILLGIILLFGTIMVFFDWVACVKWWLLLFCLLFTMALAIPNYLVDDKFNKAMKAIPVMAAGMIVNFLFGKKKK</sequence>
<keyword evidence="1" id="KW-0472">Membrane</keyword>
<dbReference type="eggNOG" id="COG1215">
    <property type="taxonomic scope" value="Bacteria"/>
</dbReference>
<dbReference type="HOGENOM" id="CLU_023978_5_0_10"/>
<keyword evidence="1" id="KW-1133">Transmembrane helix</keyword>
<dbReference type="Proteomes" id="UP000017831">
    <property type="component" value="Unassembled WGS sequence"/>
</dbReference>
<protein>
    <recommendedName>
        <fullName evidence="4">Glycosyltransferase 2-like domain-containing protein</fullName>
    </recommendedName>
</protein>
<keyword evidence="1" id="KW-0812">Transmembrane</keyword>
<evidence type="ECO:0008006" key="4">
    <source>
        <dbReference type="Google" id="ProtNLM"/>
    </source>
</evidence>
<dbReference type="STRING" id="1121098.HMPREF1534_00736"/>
<keyword evidence="3" id="KW-1185">Reference proteome</keyword>
<comment type="caution">
    <text evidence="2">The sequence shown here is derived from an EMBL/GenBank/DDBJ whole genome shotgun (WGS) entry which is preliminary data.</text>
</comment>
<organism evidence="2 3">
    <name type="scientific">Phocaeicola massiliensis B84634 = Timone 84634 = DSM 17679 = JCM 13223</name>
    <dbReference type="NCBI Taxonomy" id="1121098"/>
    <lineage>
        <taxon>Bacteria</taxon>
        <taxon>Pseudomonadati</taxon>
        <taxon>Bacteroidota</taxon>
        <taxon>Bacteroidia</taxon>
        <taxon>Bacteroidales</taxon>
        <taxon>Bacteroidaceae</taxon>
        <taxon>Phocaeicola</taxon>
    </lineage>
</organism>
<name>U6RR05_9BACT</name>
<evidence type="ECO:0000313" key="3">
    <source>
        <dbReference type="Proteomes" id="UP000017831"/>
    </source>
</evidence>
<evidence type="ECO:0000256" key="1">
    <source>
        <dbReference type="SAM" id="Phobius"/>
    </source>
</evidence>
<reference evidence="2 3" key="1">
    <citation type="submission" date="2013-04" db="EMBL/GenBank/DDBJ databases">
        <title>The Genome Sequence of Bacteroides massiliensis DSM 17679.</title>
        <authorList>
            <consortium name="The Broad Institute Genomics Platform"/>
            <person name="Earl A."/>
            <person name="Ward D."/>
            <person name="Feldgarden M."/>
            <person name="Gevers D."/>
            <person name="Martens E."/>
            <person name="Fenner L."/>
            <person name="Roux V."/>
            <person name="Mallet M.N."/>
            <person name="Raoult D."/>
            <person name="Walker B."/>
            <person name="Young S."/>
            <person name="Zeng Q."/>
            <person name="Gargeya S."/>
            <person name="Fitzgerald M."/>
            <person name="Haas B."/>
            <person name="Abouelleil A."/>
            <person name="Allen A.W."/>
            <person name="Alvarado L."/>
            <person name="Arachchi H.M."/>
            <person name="Berlin A.M."/>
            <person name="Chapman S.B."/>
            <person name="Gainer-Dewar J."/>
            <person name="Goldberg J."/>
            <person name="Griggs A."/>
            <person name="Gujja S."/>
            <person name="Hansen M."/>
            <person name="Howarth C."/>
            <person name="Imamovic A."/>
            <person name="Ireland A."/>
            <person name="Larimer J."/>
            <person name="McCowan C."/>
            <person name="Murphy C."/>
            <person name="Pearson M."/>
            <person name="Poon T.W."/>
            <person name="Priest M."/>
            <person name="Roberts A."/>
            <person name="Saif S."/>
            <person name="Shea T."/>
            <person name="Sisk P."/>
            <person name="Sykes S."/>
            <person name="Wortman J."/>
            <person name="Nusbaum C."/>
            <person name="Birren B."/>
        </authorList>
    </citation>
    <scope>NUCLEOTIDE SEQUENCE [LARGE SCALE GENOMIC DNA]</scope>
    <source>
        <strain evidence="3">B84634 / Timone 84634 / DSM 17679 / JCM 13223</strain>
    </source>
</reference>
<dbReference type="AlphaFoldDB" id="U6RR05"/>
<dbReference type="RefSeq" id="WP_005937229.1">
    <property type="nucleotide sequence ID" value="NZ_KB890335.1"/>
</dbReference>
<dbReference type="PATRIC" id="fig|1121098.3.peg.753"/>
<accession>U6RR05</accession>
<dbReference type="GeneID" id="65934733"/>
<proteinExistence type="predicted"/>